<keyword evidence="2" id="KW-0539">Nucleus</keyword>
<feature type="domain" description="Myb-like" evidence="4">
    <location>
        <begin position="511"/>
        <end position="558"/>
    </location>
</feature>
<proteinExistence type="predicted"/>
<dbReference type="InterPro" id="IPR017930">
    <property type="entry name" value="Myb_dom"/>
</dbReference>
<dbReference type="Proteomes" id="UP000288805">
    <property type="component" value="Unassembled WGS sequence"/>
</dbReference>
<evidence type="ECO:0000259" key="5">
    <source>
        <dbReference type="PROSITE" id="PS51294"/>
    </source>
</evidence>
<feature type="region of interest" description="Disordered" evidence="3">
    <location>
        <begin position="1"/>
        <end position="36"/>
    </location>
</feature>
<dbReference type="PROSITE" id="PS51294">
    <property type="entry name" value="HTH_MYB"/>
    <property type="match status" value="1"/>
</dbReference>
<dbReference type="PANTHER" id="PTHR47122:SF8">
    <property type="entry name" value="MYB-LIKE DOMAIN-CONTAINING PROTEIN"/>
    <property type="match status" value="1"/>
</dbReference>
<evidence type="ECO:0000256" key="2">
    <source>
        <dbReference type="ARBA" id="ARBA00023242"/>
    </source>
</evidence>
<evidence type="ECO:0000313" key="7">
    <source>
        <dbReference type="Proteomes" id="UP000288805"/>
    </source>
</evidence>
<comment type="subcellular location">
    <subcellularLocation>
        <location evidence="1">Nucleus</location>
    </subcellularLocation>
</comment>
<dbReference type="Gene3D" id="1.10.246.220">
    <property type="match status" value="1"/>
</dbReference>
<reference evidence="6 7" key="1">
    <citation type="journal article" date="2018" name="PLoS Genet.">
        <title>Population sequencing reveals clonal diversity and ancestral inbreeding in the grapevine cultivar Chardonnay.</title>
        <authorList>
            <person name="Roach M.J."/>
            <person name="Johnson D.L."/>
            <person name="Bohlmann J."/>
            <person name="van Vuuren H.J."/>
            <person name="Jones S.J."/>
            <person name="Pretorius I.S."/>
            <person name="Schmidt S.A."/>
            <person name="Borneman A.R."/>
        </authorList>
    </citation>
    <scope>NUCLEOTIDE SEQUENCE [LARGE SCALE GENOMIC DNA]</scope>
    <source>
        <strain evidence="7">cv. Chardonnay</strain>
        <tissue evidence="6">Leaf</tissue>
    </source>
</reference>
<organism evidence="6 7">
    <name type="scientific">Vitis vinifera</name>
    <name type="common">Grape</name>
    <dbReference type="NCBI Taxonomy" id="29760"/>
    <lineage>
        <taxon>Eukaryota</taxon>
        <taxon>Viridiplantae</taxon>
        <taxon>Streptophyta</taxon>
        <taxon>Embryophyta</taxon>
        <taxon>Tracheophyta</taxon>
        <taxon>Spermatophyta</taxon>
        <taxon>Magnoliopsida</taxon>
        <taxon>eudicotyledons</taxon>
        <taxon>Gunneridae</taxon>
        <taxon>Pentapetalae</taxon>
        <taxon>rosids</taxon>
        <taxon>Vitales</taxon>
        <taxon>Vitaceae</taxon>
        <taxon>Viteae</taxon>
        <taxon>Vitis</taxon>
    </lineage>
</organism>
<comment type="caution">
    <text evidence="6">The sequence shown here is derived from an EMBL/GenBank/DDBJ whole genome shotgun (WGS) entry which is preliminary data.</text>
</comment>
<dbReference type="CDD" id="cd11660">
    <property type="entry name" value="SANT_TRF"/>
    <property type="match status" value="1"/>
</dbReference>
<gene>
    <name evidence="6" type="ORF">CK203_101849</name>
</gene>
<evidence type="ECO:0000256" key="3">
    <source>
        <dbReference type="SAM" id="MobiDB-lite"/>
    </source>
</evidence>
<dbReference type="InterPro" id="IPR009057">
    <property type="entry name" value="Homeodomain-like_sf"/>
</dbReference>
<name>A0A438CGI7_VITVI</name>
<evidence type="ECO:0000256" key="1">
    <source>
        <dbReference type="ARBA" id="ARBA00004123"/>
    </source>
</evidence>
<dbReference type="PROSITE" id="PS50090">
    <property type="entry name" value="MYB_LIKE"/>
    <property type="match status" value="1"/>
</dbReference>
<dbReference type="Pfam" id="PF00249">
    <property type="entry name" value="Myb_DNA-binding"/>
    <property type="match status" value="1"/>
</dbReference>
<dbReference type="AlphaFoldDB" id="A0A438CGI7"/>
<dbReference type="InterPro" id="IPR001005">
    <property type="entry name" value="SANT/Myb"/>
</dbReference>
<dbReference type="SMART" id="SM00717">
    <property type="entry name" value="SANT"/>
    <property type="match status" value="1"/>
</dbReference>
<evidence type="ECO:0000313" key="6">
    <source>
        <dbReference type="EMBL" id="RVW22333.1"/>
    </source>
</evidence>
<accession>A0A438CGI7</accession>
<dbReference type="PANTHER" id="PTHR47122">
    <property type="entry name" value="MYB-LIKE DNA-BINDING DOMAIN CONTAINING PROTEIN, EXPRESSED"/>
    <property type="match status" value="1"/>
</dbReference>
<sequence length="634" mass="70890">MAGQRSDADITPEDPQVGQRGLQDAPEAAEGNGSLFTYPEDEGIGVEYLLAEPKCNNLVDDVLGFETLNPQKFFSVGDFSHAVENDQRKIDGDALDSNLTREEEHASLEFLDGMLEGTEGVLQGMNKVPCSCEDFLLDTKLADPVPNLEHGPCGGSSFGNLGLESPSSSFNGRDSGVKYTYNQNSSLHDNMTIHGLHEDFKNIFGGGTSIKDKQWLKLHISFGLQNLVELDNGLNLLKQGVTFNENEAKSNFSSRNEFCSSAFISFSSVVNDKTVSGCQQVKNDSLQTLSSDDNTVGFCILDSGEKDLLVTQKRLRKPTRRYIEEPSEQKGKYHSRKCGISYKRSRDKFPHVGSHEQHRQAGFGASSLDCQQEFFEGACIQVPFGLPVQEGCSKRNTSILLRRWVVPTWLRTWVVLLLESFVVQPDRSSQYSQINVDITLFSLLNIVYDVIFVQGCQESEDCKDSGSLVPNEISEREPFPAESQDDMSEDDCITIINTQKGRSRRKHHMLWTLSEVMKLIEGVSQYGVGRWTEIKRLLFSSSTHRTSVDLKDKWRNLLRASCTRLHNKREVEQGRKHASHQIPQSVLGRVRELALIYPYPRGRKSKDTCTPVVSPIPSSTGKTGSHVDCCKRVI</sequence>
<dbReference type="EMBL" id="QGNW01002239">
    <property type="protein sequence ID" value="RVW22333.1"/>
    <property type="molecule type" value="Genomic_DNA"/>
</dbReference>
<dbReference type="SUPFAM" id="SSF46689">
    <property type="entry name" value="Homeodomain-like"/>
    <property type="match status" value="1"/>
</dbReference>
<dbReference type="GO" id="GO:0005634">
    <property type="term" value="C:nucleus"/>
    <property type="evidence" value="ECO:0007669"/>
    <property type="project" value="UniProtKB-SubCell"/>
</dbReference>
<feature type="domain" description="HTH myb-type" evidence="5">
    <location>
        <begin position="503"/>
        <end position="562"/>
    </location>
</feature>
<evidence type="ECO:0000259" key="4">
    <source>
        <dbReference type="PROSITE" id="PS50090"/>
    </source>
</evidence>
<protein>
    <submittedName>
        <fullName evidence="6">Uncharacterized protein</fullName>
    </submittedName>
</protein>